<feature type="region of interest" description="Disordered" evidence="1">
    <location>
        <begin position="347"/>
        <end position="369"/>
    </location>
</feature>
<gene>
    <name evidence="2" type="ORF">BKA55DRAFT_689557</name>
</gene>
<reference evidence="2" key="1">
    <citation type="journal article" date="2021" name="Nat. Commun.">
        <title>Genetic determinants of endophytism in the Arabidopsis root mycobiome.</title>
        <authorList>
            <person name="Mesny F."/>
            <person name="Miyauchi S."/>
            <person name="Thiergart T."/>
            <person name="Pickel B."/>
            <person name="Atanasova L."/>
            <person name="Karlsson M."/>
            <person name="Huettel B."/>
            <person name="Barry K.W."/>
            <person name="Haridas S."/>
            <person name="Chen C."/>
            <person name="Bauer D."/>
            <person name="Andreopoulos W."/>
            <person name="Pangilinan J."/>
            <person name="LaButti K."/>
            <person name="Riley R."/>
            <person name="Lipzen A."/>
            <person name="Clum A."/>
            <person name="Drula E."/>
            <person name="Henrissat B."/>
            <person name="Kohler A."/>
            <person name="Grigoriev I.V."/>
            <person name="Martin F.M."/>
            <person name="Hacquard S."/>
        </authorList>
    </citation>
    <scope>NUCLEOTIDE SEQUENCE</scope>
    <source>
        <strain evidence="2">MPI-CAGE-AT-0023</strain>
    </source>
</reference>
<dbReference type="GeneID" id="70229321"/>
<dbReference type="AlphaFoldDB" id="A0A9P9KE76"/>
<sequence>MPEAPWPKRRRFQYASGWSSHDVSEHDQTPLILDDDTRALYERATTDQSSLSDDDRRKLSQWPSQEAQDSHYRKVCVLTWSELITKAVQDPGSISYFEASLLITPAVGPDLSLQRYRMSKADLDLLDNAVEAALTEEEIAARQISLDMKGFWDQQSRNAKKTLGNYDRQIIREAMTVQWQEHVMGLGDPKLASCGFVTFHSKDLGWPVFKEQMETAIRCGFNFIPNVKTGVKDGFTLHHIEYGDSEPLQRLFNTMRNERTIPNGLRPDTFLYVDDKALQSRHSSRPFLWLSELENQAEQFDETMPLKIDIKHIAPVLIARLTQRDMSSGKCRTWPWGDTSDLEQLHAEAGRSRNSDGERDRIWPPTPRPFQIQCSGSLLLSEGMSVQ</sequence>
<keyword evidence="3" id="KW-1185">Reference proteome</keyword>
<dbReference type="EMBL" id="JAGMUX010000007">
    <property type="protein sequence ID" value="KAH7254055.1"/>
    <property type="molecule type" value="Genomic_DNA"/>
</dbReference>
<dbReference type="RefSeq" id="XP_046050302.1">
    <property type="nucleotide sequence ID" value="XM_046199367.1"/>
</dbReference>
<evidence type="ECO:0000256" key="1">
    <source>
        <dbReference type="SAM" id="MobiDB-lite"/>
    </source>
</evidence>
<dbReference type="Proteomes" id="UP000720189">
    <property type="component" value="Unassembled WGS sequence"/>
</dbReference>
<evidence type="ECO:0000313" key="2">
    <source>
        <dbReference type="EMBL" id="KAH7254055.1"/>
    </source>
</evidence>
<protein>
    <submittedName>
        <fullName evidence="2">Uncharacterized protein</fullName>
    </submittedName>
</protein>
<dbReference type="OrthoDB" id="4424523at2759"/>
<feature type="region of interest" description="Disordered" evidence="1">
    <location>
        <begin position="44"/>
        <end position="64"/>
    </location>
</feature>
<evidence type="ECO:0000313" key="3">
    <source>
        <dbReference type="Proteomes" id="UP000720189"/>
    </source>
</evidence>
<proteinExistence type="predicted"/>
<name>A0A9P9KE76_FUSRE</name>
<feature type="compositionally biased region" description="Basic and acidic residues" evidence="1">
    <location>
        <begin position="347"/>
        <end position="362"/>
    </location>
</feature>
<accession>A0A9P9KE76</accession>
<comment type="caution">
    <text evidence="2">The sequence shown here is derived from an EMBL/GenBank/DDBJ whole genome shotgun (WGS) entry which is preliminary data.</text>
</comment>
<organism evidence="2 3">
    <name type="scientific">Fusarium redolens</name>
    <dbReference type="NCBI Taxonomy" id="48865"/>
    <lineage>
        <taxon>Eukaryota</taxon>
        <taxon>Fungi</taxon>
        <taxon>Dikarya</taxon>
        <taxon>Ascomycota</taxon>
        <taxon>Pezizomycotina</taxon>
        <taxon>Sordariomycetes</taxon>
        <taxon>Hypocreomycetidae</taxon>
        <taxon>Hypocreales</taxon>
        <taxon>Nectriaceae</taxon>
        <taxon>Fusarium</taxon>
        <taxon>Fusarium redolens species complex</taxon>
    </lineage>
</organism>